<reference evidence="1 2" key="1">
    <citation type="submission" date="2019-11" db="EMBL/GenBank/DDBJ databases">
        <title>Genome sequences of 17 halophilic strains isolated from different environments.</title>
        <authorList>
            <person name="Furrow R.E."/>
        </authorList>
    </citation>
    <scope>NUCLEOTIDE SEQUENCE [LARGE SCALE GENOMIC DNA]</scope>
    <source>
        <strain evidence="1 2">22514_16_FS</strain>
    </source>
</reference>
<comment type="caution">
    <text evidence="1">The sequence shown here is derived from an EMBL/GenBank/DDBJ whole genome shotgun (WGS) entry which is preliminary data.</text>
</comment>
<gene>
    <name evidence="1" type="ORF">GLW05_17770</name>
</gene>
<evidence type="ECO:0000313" key="2">
    <source>
        <dbReference type="Proteomes" id="UP000468638"/>
    </source>
</evidence>
<organism evidence="1 2">
    <name type="scientific">Pontibacillus yanchengensis</name>
    <dbReference type="NCBI Taxonomy" id="462910"/>
    <lineage>
        <taxon>Bacteria</taxon>
        <taxon>Bacillati</taxon>
        <taxon>Bacillota</taxon>
        <taxon>Bacilli</taxon>
        <taxon>Bacillales</taxon>
        <taxon>Bacillaceae</taxon>
        <taxon>Pontibacillus</taxon>
    </lineage>
</organism>
<dbReference type="RefSeq" id="WP_160850606.1">
    <property type="nucleotide sequence ID" value="NZ_WMEQ01000017.1"/>
</dbReference>
<evidence type="ECO:0000313" key="1">
    <source>
        <dbReference type="EMBL" id="MYL35431.1"/>
    </source>
</evidence>
<proteinExistence type="predicted"/>
<dbReference type="EMBL" id="WMEQ01000017">
    <property type="protein sequence ID" value="MYL35431.1"/>
    <property type="molecule type" value="Genomic_DNA"/>
</dbReference>
<accession>A0A6I5A517</accession>
<protein>
    <submittedName>
        <fullName evidence="1">Uncharacterized protein</fullName>
    </submittedName>
</protein>
<dbReference type="AlphaFoldDB" id="A0A6I5A517"/>
<dbReference type="Proteomes" id="UP000468638">
    <property type="component" value="Unassembled WGS sequence"/>
</dbReference>
<name>A0A6I5A517_9BACI</name>
<sequence>MRKLIYLFGIIIISLSTIGSTNDYHSTAIEKNSVKTDDIVTNDLPDQH</sequence>